<dbReference type="OrthoDB" id="5970722at2759"/>
<evidence type="ECO:0000313" key="4">
    <source>
        <dbReference type="Proteomes" id="UP000281553"/>
    </source>
</evidence>
<protein>
    <submittedName>
        <fullName evidence="3">Uncharacterized protein</fullName>
    </submittedName>
</protein>
<sequence>MAQNDDSLKSEPKSENTHLSCVNCLETPISSFDLLNYRSPGRDPSAVSRAAALILQAAVDSQNQRKKRSLSSVSPLSNPILKVQCPSPPDDNAAAAAAVSMISRPMSHSPNTNSKITAALALAMVASSPPSTCPSSSSSGQLAEQCSSEFRGENPPQSIGMLFRSPVGGYESVDGGGNSEFNFPPTSLNSGNISSFTSLNSNTVPSELSASACLANAMLLPASLVTALGQSMHAGSYHQTSSPAYLSTIGNVSSNFSLTSNSDPATTFSVAMSAASPSNVDTGRFSSTSRTSSVTLHEDGSRKREQRLLKNRRQNVVVVNCYGLACVIYFQYCYTLFYRTTLKAYFQWV</sequence>
<feature type="compositionally biased region" description="Polar residues" evidence="1">
    <location>
        <begin position="276"/>
        <end position="285"/>
    </location>
</feature>
<feature type="transmembrane region" description="Helical" evidence="2">
    <location>
        <begin position="316"/>
        <end position="337"/>
    </location>
</feature>
<proteinExistence type="predicted"/>
<evidence type="ECO:0000313" key="3">
    <source>
        <dbReference type="EMBL" id="VDK29952.1"/>
    </source>
</evidence>
<keyword evidence="4" id="KW-1185">Reference proteome</keyword>
<dbReference type="AlphaFoldDB" id="A0A3P6P0L9"/>
<feature type="compositionally biased region" description="Low complexity" evidence="1">
    <location>
        <begin position="286"/>
        <end position="295"/>
    </location>
</feature>
<keyword evidence="2" id="KW-1133">Transmembrane helix</keyword>
<reference evidence="3 4" key="1">
    <citation type="submission" date="2018-11" db="EMBL/GenBank/DDBJ databases">
        <authorList>
            <consortium name="Pathogen Informatics"/>
        </authorList>
    </citation>
    <scope>NUCLEOTIDE SEQUENCE [LARGE SCALE GENOMIC DNA]</scope>
</reference>
<dbReference type="Proteomes" id="UP000281553">
    <property type="component" value="Unassembled WGS sequence"/>
</dbReference>
<feature type="region of interest" description="Disordered" evidence="1">
    <location>
        <begin position="131"/>
        <end position="157"/>
    </location>
</feature>
<organism evidence="3 4">
    <name type="scientific">Dibothriocephalus latus</name>
    <name type="common">Fish tapeworm</name>
    <name type="synonym">Diphyllobothrium latum</name>
    <dbReference type="NCBI Taxonomy" id="60516"/>
    <lineage>
        <taxon>Eukaryota</taxon>
        <taxon>Metazoa</taxon>
        <taxon>Spiralia</taxon>
        <taxon>Lophotrochozoa</taxon>
        <taxon>Platyhelminthes</taxon>
        <taxon>Cestoda</taxon>
        <taxon>Eucestoda</taxon>
        <taxon>Diphyllobothriidea</taxon>
        <taxon>Diphyllobothriidae</taxon>
        <taxon>Dibothriocephalus</taxon>
    </lineage>
</organism>
<name>A0A3P6P0L9_DIBLA</name>
<accession>A0A3P6P0L9</accession>
<evidence type="ECO:0000256" key="1">
    <source>
        <dbReference type="SAM" id="MobiDB-lite"/>
    </source>
</evidence>
<dbReference type="EMBL" id="UYRU01000303">
    <property type="protein sequence ID" value="VDK29952.1"/>
    <property type="molecule type" value="Genomic_DNA"/>
</dbReference>
<feature type="region of interest" description="Disordered" evidence="1">
    <location>
        <begin position="276"/>
        <end position="302"/>
    </location>
</feature>
<keyword evidence="2" id="KW-0472">Membrane</keyword>
<keyword evidence="2" id="KW-0812">Transmembrane</keyword>
<evidence type="ECO:0000256" key="2">
    <source>
        <dbReference type="SAM" id="Phobius"/>
    </source>
</evidence>
<gene>
    <name evidence="3" type="ORF">DILT_LOCUS79</name>
</gene>